<dbReference type="Gene3D" id="2.170.150.70">
    <property type="match status" value="1"/>
</dbReference>
<proteinExistence type="inferred from homology"/>
<dbReference type="EMBL" id="UINC01135395">
    <property type="protein sequence ID" value="SVD19511.1"/>
    <property type="molecule type" value="Genomic_DNA"/>
</dbReference>
<organism evidence="5">
    <name type="scientific">marine metagenome</name>
    <dbReference type="NCBI Taxonomy" id="408172"/>
    <lineage>
        <taxon>unclassified sequences</taxon>
        <taxon>metagenomes</taxon>
        <taxon>ecological metagenomes</taxon>
    </lineage>
</organism>
<dbReference type="InterPro" id="IPR011057">
    <property type="entry name" value="Mss4-like_sf"/>
</dbReference>
<accession>A0A382TDN5</accession>
<dbReference type="AlphaFoldDB" id="A0A382TDN5"/>
<name>A0A382TDN5_9ZZZZ</name>
<comment type="similarity">
    <text evidence="1">Belongs to the Gfa family.</text>
</comment>
<evidence type="ECO:0000256" key="2">
    <source>
        <dbReference type="ARBA" id="ARBA00022723"/>
    </source>
</evidence>
<keyword evidence="3" id="KW-0862">Zinc</keyword>
<dbReference type="Pfam" id="PF04828">
    <property type="entry name" value="GFA"/>
    <property type="match status" value="1"/>
</dbReference>
<evidence type="ECO:0000259" key="4">
    <source>
        <dbReference type="Pfam" id="PF04828"/>
    </source>
</evidence>
<dbReference type="GO" id="GO:0046872">
    <property type="term" value="F:metal ion binding"/>
    <property type="evidence" value="ECO:0007669"/>
    <property type="project" value="UniProtKB-KW"/>
</dbReference>
<reference evidence="5" key="1">
    <citation type="submission" date="2018-05" db="EMBL/GenBank/DDBJ databases">
        <authorList>
            <person name="Lanie J.A."/>
            <person name="Ng W.-L."/>
            <person name="Kazmierczak K.M."/>
            <person name="Andrzejewski T.M."/>
            <person name="Davidsen T.M."/>
            <person name="Wayne K.J."/>
            <person name="Tettelin H."/>
            <person name="Glass J.I."/>
            <person name="Rusch D."/>
            <person name="Podicherti R."/>
            <person name="Tsui H.-C.T."/>
            <person name="Winkler M.E."/>
        </authorList>
    </citation>
    <scope>NUCLEOTIDE SEQUENCE</scope>
</reference>
<evidence type="ECO:0000256" key="1">
    <source>
        <dbReference type="ARBA" id="ARBA00005495"/>
    </source>
</evidence>
<feature type="domain" description="CENP-V/GFA" evidence="4">
    <location>
        <begin position="27"/>
        <end position="67"/>
    </location>
</feature>
<keyword evidence="2" id="KW-0479">Metal-binding</keyword>
<dbReference type="GO" id="GO:0016846">
    <property type="term" value="F:carbon-sulfur lyase activity"/>
    <property type="evidence" value="ECO:0007669"/>
    <property type="project" value="InterPro"/>
</dbReference>
<gene>
    <name evidence="5" type="ORF">METZ01_LOCUS372365</name>
</gene>
<sequence length="92" mass="9753">MAASSAAVTDITFEADASLSWYAGTPTTEYGFCSTCGSTLFWRAEDKSDRLSIAAGSLDDPSELSTVLVLFGGEAADYHRLDPDVETLPGDH</sequence>
<dbReference type="SUPFAM" id="SSF51316">
    <property type="entry name" value="Mss4-like"/>
    <property type="match status" value="1"/>
</dbReference>
<protein>
    <recommendedName>
        <fullName evidence="4">CENP-V/GFA domain-containing protein</fullName>
    </recommendedName>
</protein>
<dbReference type="InterPro" id="IPR006913">
    <property type="entry name" value="CENP-V/GFA"/>
</dbReference>
<evidence type="ECO:0000313" key="5">
    <source>
        <dbReference type="EMBL" id="SVD19511.1"/>
    </source>
</evidence>
<evidence type="ECO:0000256" key="3">
    <source>
        <dbReference type="ARBA" id="ARBA00022833"/>
    </source>
</evidence>